<dbReference type="GO" id="GO:0043565">
    <property type="term" value="F:sequence-specific DNA binding"/>
    <property type="evidence" value="ECO:0007669"/>
    <property type="project" value="InterPro"/>
</dbReference>
<protein>
    <submittedName>
        <fullName evidence="5">Transcriptional regulator, AsnC family</fullName>
    </submittedName>
</protein>
<dbReference type="RefSeq" id="WP_086992400.1">
    <property type="nucleotide sequence ID" value="NZ_FUHU01000041.1"/>
</dbReference>
<dbReference type="InterPro" id="IPR019888">
    <property type="entry name" value="Tscrpt_reg_AsnC-like"/>
</dbReference>
<evidence type="ECO:0000313" key="5">
    <source>
        <dbReference type="EMBL" id="SJM64680.1"/>
    </source>
</evidence>
<dbReference type="Gene3D" id="1.10.10.10">
    <property type="entry name" value="Winged helix-like DNA-binding domain superfamily/Winged helix DNA-binding domain"/>
    <property type="match status" value="1"/>
</dbReference>
<dbReference type="Proteomes" id="UP000195787">
    <property type="component" value="Unassembled WGS sequence"/>
</dbReference>
<dbReference type="GeneID" id="303173537"/>
<evidence type="ECO:0000256" key="3">
    <source>
        <dbReference type="ARBA" id="ARBA00023163"/>
    </source>
</evidence>
<keyword evidence="3" id="KW-0804">Transcription</keyword>
<dbReference type="OrthoDB" id="9809462at2"/>
<dbReference type="PROSITE" id="PS50956">
    <property type="entry name" value="HTH_ASNC_2"/>
    <property type="match status" value="1"/>
</dbReference>
<evidence type="ECO:0000313" key="6">
    <source>
        <dbReference type="Proteomes" id="UP000195787"/>
    </source>
</evidence>
<evidence type="ECO:0000256" key="1">
    <source>
        <dbReference type="ARBA" id="ARBA00023015"/>
    </source>
</evidence>
<sequence>MKIDTTDAKIVRLFTEHPRMSVLEASRQLGVARATVQARLDKLIDGGAISSLSPRLDPTKFGYSVSAFVSVRVEQGAGHANLGEFLAGIPEVTEVHTVSGDFDVFCRVVATSNADLQRVLDRIAAHPTPVRTSSSLVLTTHFENRALPAFEAAAEHPA</sequence>
<dbReference type="PANTHER" id="PTHR30154:SF34">
    <property type="entry name" value="TRANSCRIPTIONAL REGULATOR AZLB"/>
    <property type="match status" value="1"/>
</dbReference>
<dbReference type="InterPro" id="IPR011991">
    <property type="entry name" value="ArsR-like_HTH"/>
</dbReference>
<dbReference type="InterPro" id="IPR011008">
    <property type="entry name" value="Dimeric_a/b-barrel"/>
</dbReference>
<keyword evidence="1" id="KW-0805">Transcription regulation</keyword>
<dbReference type="GO" id="GO:0005829">
    <property type="term" value="C:cytosol"/>
    <property type="evidence" value="ECO:0007669"/>
    <property type="project" value="TreeGrafter"/>
</dbReference>
<gene>
    <name evidence="5" type="ORF">CZ674_09965</name>
</gene>
<evidence type="ECO:0000259" key="4">
    <source>
        <dbReference type="PROSITE" id="PS50956"/>
    </source>
</evidence>
<dbReference type="SUPFAM" id="SSF46785">
    <property type="entry name" value="Winged helix' DNA-binding domain"/>
    <property type="match status" value="1"/>
</dbReference>
<name>A0A1R4G8W9_9MICO</name>
<proteinExistence type="predicted"/>
<accession>A0A1R4G8W9</accession>
<keyword evidence="2" id="KW-0238">DNA-binding</keyword>
<dbReference type="GO" id="GO:0043200">
    <property type="term" value="P:response to amino acid"/>
    <property type="evidence" value="ECO:0007669"/>
    <property type="project" value="TreeGrafter"/>
</dbReference>
<dbReference type="InterPro" id="IPR000485">
    <property type="entry name" value="AsnC-type_HTH_dom"/>
</dbReference>
<dbReference type="Pfam" id="PF13404">
    <property type="entry name" value="HTH_AsnC-type"/>
    <property type="match status" value="1"/>
</dbReference>
<dbReference type="Gene3D" id="3.30.70.920">
    <property type="match status" value="1"/>
</dbReference>
<dbReference type="InterPro" id="IPR036388">
    <property type="entry name" value="WH-like_DNA-bd_sf"/>
</dbReference>
<dbReference type="InterPro" id="IPR019887">
    <property type="entry name" value="Tscrpt_reg_AsnC/Lrp_C"/>
</dbReference>
<dbReference type="SMART" id="SM00344">
    <property type="entry name" value="HTH_ASNC"/>
    <property type="match status" value="1"/>
</dbReference>
<evidence type="ECO:0000256" key="2">
    <source>
        <dbReference type="ARBA" id="ARBA00023125"/>
    </source>
</evidence>
<feature type="domain" description="HTH asnC-type" evidence="4">
    <location>
        <begin position="3"/>
        <end position="64"/>
    </location>
</feature>
<keyword evidence="6" id="KW-1185">Reference proteome</keyword>
<dbReference type="EMBL" id="FUHU01000041">
    <property type="protein sequence ID" value="SJM64680.1"/>
    <property type="molecule type" value="Genomic_DNA"/>
</dbReference>
<dbReference type="InterPro" id="IPR036390">
    <property type="entry name" value="WH_DNA-bd_sf"/>
</dbReference>
<dbReference type="PANTHER" id="PTHR30154">
    <property type="entry name" value="LEUCINE-RESPONSIVE REGULATORY PROTEIN"/>
    <property type="match status" value="1"/>
</dbReference>
<reference evidence="5 6" key="1">
    <citation type="submission" date="2017-02" db="EMBL/GenBank/DDBJ databases">
        <authorList>
            <person name="Peterson S.W."/>
        </authorList>
    </citation>
    <scope>NUCLEOTIDE SEQUENCE [LARGE SCALE GENOMIC DNA]</scope>
    <source>
        <strain evidence="5 6">LMG 22410</strain>
    </source>
</reference>
<dbReference type="Pfam" id="PF01037">
    <property type="entry name" value="AsnC_trans_reg"/>
    <property type="match status" value="1"/>
</dbReference>
<dbReference type="CDD" id="cd00090">
    <property type="entry name" value="HTH_ARSR"/>
    <property type="match status" value="1"/>
</dbReference>
<dbReference type="PRINTS" id="PR00033">
    <property type="entry name" value="HTHASNC"/>
</dbReference>
<dbReference type="SUPFAM" id="SSF54909">
    <property type="entry name" value="Dimeric alpha+beta barrel"/>
    <property type="match status" value="1"/>
</dbReference>
<organism evidence="5 6">
    <name type="scientific">Agrococcus casei LMG 22410</name>
    <dbReference type="NCBI Taxonomy" id="1255656"/>
    <lineage>
        <taxon>Bacteria</taxon>
        <taxon>Bacillati</taxon>
        <taxon>Actinomycetota</taxon>
        <taxon>Actinomycetes</taxon>
        <taxon>Micrococcales</taxon>
        <taxon>Microbacteriaceae</taxon>
        <taxon>Agrococcus</taxon>
    </lineage>
</organism>
<dbReference type="AlphaFoldDB" id="A0A1R4G8W9"/>